<gene>
    <name evidence="8" type="ORF">MNBD_ACTINO02-2021</name>
</gene>
<evidence type="ECO:0000256" key="5">
    <source>
        <dbReference type="ARBA" id="ARBA00023136"/>
    </source>
</evidence>
<feature type="domain" description="ABC transporter substrate-binding protein PnrA-like" evidence="7">
    <location>
        <begin position="55"/>
        <end position="355"/>
    </location>
</feature>
<dbReference type="EMBL" id="UOEK01000224">
    <property type="protein sequence ID" value="VAW01996.1"/>
    <property type="molecule type" value="Genomic_DNA"/>
</dbReference>
<dbReference type="GO" id="GO:0005886">
    <property type="term" value="C:plasma membrane"/>
    <property type="evidence" value="ECO:0007669"/>
    <property type="project" value="UniProtKB-SubCell"/>
</dbReference>
<dbReference type="PROSITE" id="PS51257">
    <property type="entry name" value="PROKAR_LIPOPROTEIN"/>
    <property type="match status" value="1"/>
</dbReference>
<comment type="subcellular location">
    <subcellularLocation>
        <location evidence="1">Cell membrane</location>
        <topology evidence="1">Lipid-anchor</topology>
    </subcellularLocation>
</comment>
<dbReference type="PANTHER" id="PTHR34296">
    <property type="entry name" value="TRANSCRIPTIONAL ACTIVATOR PROTEIN MED"/>
    <property type="match status" value="1"/>
</dbReference>
<evidence type="ECO:0000256" key="1">
    <source>
        <dbReference type="ARBA" id="ARBA00004193"/>
    </source>
</evidence>
<name>A0A3B0T4Y1_9ZZZZ</name>
<proteinExistence type="inferred from homology"/>
<protein>
    <recommendedName>
        <fullName evidence="7">ABC transporter substrate-binding protein PnrA-like domain-containing protein</fullName>
    </recommendedName>
</protein>
<keyword evidence="3" id="KW-1003">Cell membrane</keyword>
<evidence type="ECO:0000259" key="7">
    <source>
        <dbReference type="Pfam" id="PF02608"/>
    </source>
</evidence>
<sequence length="369" mass="37330">MGKPTKIRWRGWPLMVTVLALVGAACASSTASTTTTAAPAAATTTAAVVAAPKVTKVAVAAPEEPVDFGWNQQGVEGAQAAAAAAGIEVEVAGGLGYDAPTQTLRQLAETADLIFAHASGFGDAAKEVALETGVPVVVYSSPDAREPGVAAFVGTSAEEGGYLAGVLAAETTMTGTLGIVISADDFNWNRHSGGFVAGACSVNPSIDILLVQIGEAAYGDVEGGTRVTESVIAGGADVILGNGDGSSFGMIRAVETADAPAGADKVWFIDVIGNKTSVDTENVLLSSILWDFGPTYLQAIKDVEAGTFGDSNYVLNLETGGIALLKTDNIPSPLWDQLETAKAGIIDGSIEVPAAETRAEVEALIGCGS</sequence>
<dbReference type="SUPFAM" id="SSF53822">
    <property type="entry name" value="Periplasmic binding protein-like I"/>
    <property type="match status" value="1"/>
</dbReference>
<evidence type="ECO:0000256" key="2">
    <source>
        <dbReference type="ARBA" id="ARBA00008610"/>
    </source>
</evidence>
<dbReference type="InterPro" id="IPR003760">
    <property type="entry name" value="PnrA-like"/>
</dbReference>
<dbReference type="Gene3D" id="3.40.50.2300">
    <property type="match status" value="2"/>
</dbReference>
<reference evidence="8" key="1">
    <citation type="submission" date="2018-06" db="EMBL/GenBank/DDBJ databases">
        <authorList>
            <person name="Zhirakovskaya E."/>
        </authorList>
    </citation>
    <scope>NUCLEOTIDE SEQUENCE</scope>
</reference>
<evidence type="ECO:0000313" key="8">
    <source>
        <dbReference type="EMBL" id="VAW01996.1"/>
    </source>
</evidence>
<keyword evidence="6" id="KW-0449">Lipoprotein</keyword>
<dbReference type="InterPro" id="IPR050957">
    <property type="entry name" value="BMP_lipoprotein"/>
</dbReference>
<keyword evidence="4" id="KW-0732">Signal</keyword>
<evidence type="ECO:0000256" key="3">
    <source>
        <dbReference type="ARBA" id="ARBA00022475"/>
    </source>
</evidence>
<dbReference type="PANTHER" id="PTHR34296:SF2">
    <property type="entry name" value="ABC TRANSPORTER GUANOSINE-BINDING PROTEIN NUPN"/>
    <property type="match status" value="1"/>
</dbReference>
<accession>A0A3B0T4Y1</accession>
<evidence type="ECO:0000256" key="4">
    <source>
        <dbReference type="ARBA" id="ARBA00022729"/>
    </source>
</evidence>
<keyword evidence="5" id="KW-0472">Membrane</keyword>
<organism evidence="8">
    <name type="scientific">hydrothermal vent metagenome</name>
    <dbReference type="NCBI Taxonomy" id="652676"/>
    <lineage>
        <taxon>unclassified sequences</taxon>
        <taxon>metagenomes</taxon>
        <taxon>ecological metagenomes</taxon>
    </lineage>
</organism>
<evidence type="ECO:0000256" key="6">
    <source>
        <dbReference type="ARBA" id="ARBA00023288"/>
    </source>
</evidence>
<comment type="similarity">
    <text evidence="2">Belongs to the BMP lipoprotein family.</text>
</comment>
<dbReference type="InterPro" id="IPR028082">
    <property type="entry name" value="Peripla_BP_I"/>
</dbReference>
<dbReference type="AlphaFoldDB" id="A0A3B0T4Y1"/>
<dbReference type="Pfam" id="PF02608">
    <property type="entry name" value="Bmp"/>
    <property type="match status" value="1"/>
</dbReference>